<feature type="region of interest" description="Disordered" evidence="1">
    <location>
        <begin position="1"/>
        <end position="20"/>
    </location>
</feature>
<dbReference type="Proteomes" id="UP000299102">
    <property type="component" value="Unassembled WGS sequence"/>
</dbReference>
<name>A0A4C2AB05_EUMVA</name>
<sequence>MSEARKDLGDTSTGSSRDRVFRRLASPCARARSGTRRRNLDSQTVDRLAVVGPQIYTDGSRIEGKVGAALTEWRDGRDLVLDAPLDPFCTVFQAEMVALQERYGGENGREGLVTSSAIPSLLWRY</sequence>
<keyword evidence="3" id="KW-1185">Reference proteome</keyword>
<reference evidence="2 3" key="1">
    <citation type="journal article" date="2019" name="Commun. Biol.">
        <title>The bagworm genome reveals a unique fibroin gene that provides high tensile strength.</title>
        <authorList>
            <person name="Kono N."/>
            <person name="Nakamura H."/>
            <person name="Ohtoshi R."/>
            <person name="Tomita M."/>
            <person name="Numata K."/>
            <person name="Arakawa K."/>
        </authorList>
    </citation>
    <scope>NUCLEOTIDE SEQUENCE [LARGE SCALE GENOMIC DNA]</scope>
</reference>
<dbReference type="AlphaFoldDB" id="A0A4C2AB05"/>
<dbReference type="OrthoDB" id="411871at2759"/>
<protein>
    <submittedName>
        <fullName evidence="2">Uncharacterized protein</fullName>
    </submittedName>
</protein>
<evidence type="ECO:0000256" key="1">
    <source>
        <dbReference type="SAM" id="MobiDB-lite"/>
    </source>
</evidence>
<proteinExistence type="predicted"/>
<dbReference type="EMBL" id="BGZK01002775">
    <property type="protein sequence ID" value="GBP96394.1"/>
    <property type="molecule type" value="Genomic_DNA"/>
</dbReference>
<organism evidence="2 3">
    <name type="scientific">Eumeta variegata</name>
    <name type="common">Bagworm moth</name>
    <name type="synonym">Eumeta japonica</name>
    <dbReference type="NCBI Taxonomy" id="151549"/>
    <lineage>
        <taxon>Eukaryota</taxon>
        <taxon>Metazoa</taxon>
        <taxon>Ecdysozoa</taxon>
        <taxon>Arthropoda</taxon>
        <taxon>Hexapoda</taxon>
        <taxon>Insecta</taxon>
        <taxon>Pterygota</taxon>
        <taxon>Neoptera</taxon>
        <taxon>Endopterygota</taxon>
        <taxon>Lepidoptera</taxon>
        <taxon>Glossata</taxon>
        <taxon>Ditrysia</taxon>
        <taxon>Tineoidea</taxon>
        <taxon>Psychidae</taxon>
        <taxon>Oiketicinae</taxon>
        <taxon>Eumeta</taxon>
    </lineage>
</organism>
<accession>A0A4C2AB05</accession>
<gene>
    <name evidence="2" type="ORF">EVAR_90491_1</name>
</gene>
<evidence type="ECO:0000313" key="2">
    <source>
        <dbReference type="EMBL" id="GBP96394.1"/>
    </source>
</evidence>
<comment type="caution">
    <text evidence="2">The sequence shown here is derived from an EMBL/GenBank/DDBJ whole genome shotgun (WGS) entry which is preliminary data.</text>
</comment>
<evidence type="ECO:0000313" key="3">
    <source>
        <dbReference type="Proteomes" id="UP000299102"/>
    </source>
</evidence>